<dbReference type="PANTHER" id="PTHR40658:SF3">
    <property type="entry name" value="CLBS_DFSB FAMILY FOUR-HELIX BUNDLE PROTEIN"/>
    <property type="match status" value="1"/>
</dbReference>
<dbReference type="InterPro" id="IPR012550">
    <property type="entry name" value="DUF1706"/>
</dbReference>
<proteinExistence type="predicted"/>
<sequence>MAVPKNKEELIFEIENNYSKLKKDLESIPTELTKEKELEGHAKETKMSVSDLVAYLVGWSELVLKWNHRKDKGQIVVFPETGFKWNELGKLAQKFYSDYENFDYKTLLTELDRNVGKILELIKTNDNADLYEKPWYEKWTKGKMIQLNTSSPYKNARSRVRKWKKQNEEKIRTYNKELR</sequence>
<accession>A0AB33L0M1</accession>
<dbReference type="EMBL" id="AP035888">
    <property type="protein sequence ID" value="BFP66960.1"/>
    <property type="molecule type" value="Genomic_DNA"/>
</dbReference>
<reference evidence="1" key="1">
    <citation type="submission" date="2024-08" db="EMBL/GenBank/DDBJ databases">
        <title>Whole genome sequence of Tenacibaculum sp. strain pbs-1 associated with black-spot shell disease in Akoya pearl oysters.</title>
        <authorList>
            <person name="Sakatoku A."/>
            <person name="Suzuki T."/>
            <person name="Hatano K."/>
            <person name="Seki M."/>
            <person name="Tanaka D."/>
            <person name="Nakamura S."/>
            <person name="Suzuki N."/>
            <person name="Isshiki T."/>
        </authorList>
    </citation>
    <scope>NUCLEOTIDE SEQUENCE</scope>
    <source>
        <strain evidence="1">Pbs-1</strain>
    </source>
</reference>
<gene>
    <name evidence="1" type="ORF">Pbs1_03030</name>
</gene>
<dbReference type="PANTHER" id="PTHR40658">
    <property type="match status" value="1"/>
</dbReference>
<dbReference type="PIRSF" id="PIRSF031551">
    <property type="entry name" value="DUF1706"/>
    <property type="match status" value="1"/>
</dbReference>
<dbReference type="Pfam" id="PF08020">
    <property type="entry name" value="DUF1706"/>
    <property type="match status" value="1"/>
</dbReference>
<dbReference type="AlphaFoldDB" id="A0AB33L0M1"/>
<dbReference type="Gene3D" id="1.20.120.450">
    <property type="entry name" value="dinb family like domain"/>
    <property type="match status" value="1"/>
</dbReference>
<evidence type="ECO:0000313" key="1">
    <source>
        <dbReference type="EMBL" id="BFP66960.1"/>
    </source>
</evidence>
<dbReference type="InterPro" id="IPR034660">
    <property type="entry name" value="DinB/YfiT-like"/>
</dbReference>
<protein>
    <submittedName>
        <fullName evidence="1">ClbS/DfsB family four-helix bundle protein</fullName>
    </submittedName>
</protein>
<organism evidence="1">
    <name type="scientific">Tenacibaculum sp. Pbs-1</name>
    <dbReference type="NCBI Taxonomy" id="3238748"/>
    <lineage>
        <taxon>Bacteria</taxon>
        <taxon>Pseudomonadati</taxon>
        <taxon>Bacteroidota</taxon>
        <taxon>Flavobacteriia</taxon>
        <taxon>Flavobacteriales</taxon>
        <taxon>Flavobacteriaceae</taxon>
        <taxon>Tenacibaculum</taxon>
    </lineage>
</organism>
<name>A0AB33L0M1_9FLAO</name>